<feature type="transmembrane region" description="Helical" evidence="1">
    <location>
        <begin position="38"/>
        <end position="55"/>
    </location>
</feature>
<dbReference type="Proteomes" id="UP000509303">
    <property type="component" value="Chromosome"/>
</dbReference>
<protein>
    <recommendedName>
        <fullName evidence="5">Integral membrane protein</fullName>
    </recommendedName>
</protein>
<dbReference type="EMBL" id="CP054929">
    <property type="protein sequence ID" value="QKW49545.1"/>
    <property type="molecule type" value="Genomic_DNA"/>
</dbReference>
<evidence type="ECO:0000256" key="2">
    <source>
        <dbReference type="SAM" id="SignalP"/>
    </source>
</evidence>
<reference evidence="3 4" key="1">
    <citation type="submission" date="2020-06" db="EMBL/GenBank/DDBJ databases">
        <title>Genome mining for natural products.</title>
        <authorList>
            <person name="Zhang B."/>
            <person name="Shi J."/>
            <person name="Ge H."/>
        </authorList>
    </citation>
    <scope>NUCLEOTIDE SEQUENCE [LARGE SCALE GENOMIC DNA]</scope>
    <source>
        <strain evidence="3 4">NA00687</strain>
    </source>
</reference>
<feature type="transmembrane region" description="Helical" evidence="1">
    <location>
        <begin position="62"/>
        <end position="82"/>
    </location>
</feature>
<evidence type="ECO:0000256" key="1">
    <source>
        <dbReference type="SAM" id="Phobius"/>
    </source>
</evidence>
<feature type="signal peptide" evidence="2">
    <location>
        <begin position="1"/>
        <end position="30"/>
    </location>
</feature>
<evidence type="ECO:0000313" key="4">
    <source>
        <dbReference type="Proteomes" id="UP000509303"/>
    </source>
</evidence>
<name>A0A7H8N4X8_9ACTN</name>
<proteinExistence type="predicted"/>
<keyword evidence="1" id="KW-1133">Transmembrane helix</keyword>
<accession>A0A7H8N4X8</accession>
<gene>
    <name evidence="3" type="ORF">HUT08_08220</name>
</gene>
<keyword evidence="1" id="KW-0812">Transmembrane</keyword>
<dbReference type="AlphaFoldDB" id="A0A7H8N4X8"/>
<feature type="transmembrane region" description="Helical" evidence="1">
    <location>
        <begin position="149"/>
        <end position="167"/>
    </location>
</feature>
<evidence type="ECO:0008006" key="5">
    <source>
        <dbReference type="Google" id="ProtNLM"/>
    </source>
</evidence>
<organism evidence="3 4">
    <name type="scientific">Streptomyces buecherae</name>
    <dbReference type="NCBI Taxonomy" id="2763006"/>
    <lineage>
        <taxon>Bacteria</taxon>
        <taxon>Bacillati</taxon>
        <taxon>Actinomycetota</taxon>
        <taxon>Actinomycetes</taxon>
        <taxon>Kitasatosporales</taxon>
        <taxon>Streptomycetaceae</taxon>
        <taxon>Streptomyces</taxon>
    </lineage>
</organism>
<feature type="chain" id="PRO_5039276698" description="Integral membrane protein" evidence="2">
    <location>
        <begin position="31"/>
        <end position="237"/>
    </location>
</feature>
<dbReference type="RefSeq" id="WP_176161279.1">
    <property type="nucleotide sequence ID" value="NZ_CP054929.1"/>
</dbReference>
<keyword evidence="2" id="KW-0732">Signal</keyword>
<evidence type="ECO:0000313" key="3">
    <source>
        <dbReference type="EMBL" id="QKW49545.1"/>
    </source>
</evidence>
<sequence length="237" mass="24497">MTTGLASRAIRAATFAAVCVVAAAAGHSLASGTGVSPLALGSAFAGTASAAWWLAGRERGAFAVTGATVVSQLALHVLFSLMDRSASMTAHGHAGHIPGVAYEARAGLSPPTGRPGAADAAEPLARPVAGPQGAGPDGLEGLTPFCHGWGMLLAHVLAALACGLWLWRGERAAYRLGRALAAAVFVPLRIAYRGLVASPRRCPRPRLTRTSRVRRPRQLILRHVLAGRAPPHRLALR</sequence>
<keyword evidence="1" id="KW-0472">Membrane</keyword>
<keyword evidence="4" id="KW-1185">Reference proteome</keyword>